<dbReference type="PROSITE" id="PS51674">
    <property type="entry name" value="4FE4S_WBL"/>
    <property type="match status" value="1"/>
</dbReference>
<evidence type="ECO:0000256" key="6">
    <source>
        <dbReference type="ARBA" id="ARBA00023014"/>
    </source>
</evidence>
<keyword evidence="8 11" id="KW-0238">DNA-binding</keyword>
<dbReference type="GO" id="GO:0005737">
    <property type="term" value="C:cytoplasm"/>
    <property type="evidence" value="ECO:0007669"/>
    <property type="project" value="UniProtKB-SubCell"/>
</dbReference>
<evidence type="ECO:0000256" key="7">
    <source>
        <dbReference type="ARBA" id="ARBA00023015"/>
    </source>
</evidence>
<dbReference type="RefSeq" id="WP_072788568.1">
    <property type="nucleotide sequence ID" value="NZ_FQUL01000005.1"/>
</dbReference>
<evidence type="ECO:0000313" key="14">
    <source>
        <dbReference type="Proteomes" id="UP000184295"/>
    </source>
</evidence>
<keyword evidence="6 11" id="KW-0411">Iron-sulfur</keyword>
<feature type="binding site" evidence="11">
    <location>
        <position position="58"/>
    </location>
    <ligand>
        <name>[4Fe-4S] cluster</name>
        <dbReference type="ChEBI" id="CHEBI:49883"/>
    </ligand>
</feature>
<dbReference type="GO" id="GO:0045892">
    <property type="term" value="P:negative regulation of DNA-templated transcription"/>
    <property type="evidence" value="ECO:0007669"/>
    <property type="project" value="TreeGrafter"/>
</dbReference>
<dbReference type="Proteomes" id="UP000184295">
    <property type="component" value="Unassembled WGS sequence"/>
</dbReference>
<evidence type="ECO:0000256" key="4">
    <source>
        <dbReference type="ARBA" id="ARBA00022723"/>
    </source>
</evidence>
<evidence type="ECO:0000256" key="11">
    <source>
        <dbReference type="HAMAP-Rule" id="MF_01479"/>
    </source>
</evidence>
<keyword evidence="3 11" id="KW-0004">4Fe-4S</keyword>
<keyword evidence="7 11" id="KW-0805">Transcription regulation</keyword>
<organism evidence="13 14">
    <name type="scientific">Ferrithrix thermotolerans DSM 19514</name>
    <dbReference type="NCBI Taxonomy" id="1121881"/>
    <lineage>
        <taxon>Bacteria</taxon>
        <taxon>Bacillati</taxon>
        <taxon>Actinomycetota</taxon>
        <taxon>Acidimicrobiia</taxon>
        <taxon>Acidimicrobiales</taxon>
        <taxon>Acidimicrobiaceae</taxon>
        <taxon>Ferrithrix</taxon>
    </lineage>
</organism>
<sequence length="96" mass="10959">MATDPNDSNWRLRAACKGSNGELFYPKSALIKESKEVRQRREELAKRVCLRCEVRLCCLDWAMRNGEVVGVWGGKTERERRAMLKGSKKGVIFQVG</sequence>
<evidence type="ECO:0000256" key="5">
    <source>
        <dbReference type="ARBA" id="ARBA00023004"/>
    </source>
</evidence>
<comment type="subcellular location">
    <subcellularLocation>
        <location evidence="1 11">Cytoplasm</location>
    </subcellularLocation>
</comment>
<comment type="PTM">
    <text evidence="11">The Fe-S cluster can be nitrosylated by nitric oxide (NO).</text>
</comment>
<dbReference type="PANTHER" id="PTHR38839">
    <property type="entry name" value="TRANSCRIPTIONAL REGULATOR WHID-RELATED"/>
    <property type="match status" value="1"/>
</dbReference>
<keyword evidence="10 11" id="KW-0804">Transcription</keyword>
<feature type="binding site" evidence="11">
    <location>
        <position position="16"/>
    </location>
    <ligand>
        <name>[4Fe-4S] cluster</name>
        <dbReference type="ChEBI" id="CHEBI:49883"/>
    </ligand>
</feature>
<dbReference type="AlphaFoldDB" id="A0A1M4TE65"/>
<keyword evidence="5 11" id="KW-0408">Iron</keyword>
<dbReference type="InterPro" id="IPR003482">
    <property type="entry name" value="Whib"/>
</dbReference>
<keyword evidence="11" id="KW-0963">Cytoplasm</keyword>
<dbReference type="InterPro" id="IPR034768">
    <property type="entry name" value="4FE4S_WBL"/>
</dbReference>
<dbReference type="GO" id="GO:0003677">
    <property type="term" value="F:DNA binding"/>
    <property type="evidence" value="ECO:0007669"/>
    <property type="project" value="UniProtKB-UniRule"/>
</dbReference>
<comment type="cofactor">
    <cofactor evidence="11">
        <name>[4Fe-4S] cluster</name>
        <dbReference type="ChEBI" id="CHEBI:49883"/>
    </cofactor>
    <text evidence="11">Binds 1 [4Fe-4S] cluster per subunit. Following nitrosylation of the [4Fe-4S] cluster binds 1 [4Fe-8(NO)] cluster per subunit.</text>
</comment>
<reference evidence="14" key="1">
    <citation type="submission" date="2016-11" db="EMBL/GenBank/DDBJ databases">
        <authorList>
            <person name="Varghese N."/>
            <person name="Submissions S."/>
        </authorList>
    </citation>
    <scope>NUCLEOTIDE SEQUENCE [LARGE SCALE GENOMIC DNA]</scope>
    <source>
        <strain evidence="14">DSM 19514</strain>
    </source>
</reference>
<evidence type="ECO:0000256" key="3">
    <source>
        <dbReference type="ARBA" id="ARBA00022485"/>
    </source>
</evidence>
<dbReference type="OrthoDB" id="8104048at2"/>
<dbReference type="HAMAP" id="MF_01479">
    <property type="entry name" value="WhiB"/>
    <property type="match status" value="1"/>
</dbReference>
<keyword evidence="9 11" id="KW-1015">Disulfide bond</keyword>
<protein>
    <recommendedName>
        <fullName evidence="11">Transcriptional regulator WhiB</fullName>
    </recommendedName>
</protein>
<comment type="function">
    <text evidence="11">Acts as a transcriptional regulator. Probably redox-responsive. The apo- but not holo-form probably binds DNA.</text>
</comment>
<accession>A0A1M4TE65</accession>
<dbReference type="GO" id="GO:0045454">
    <property type="term" value="P:cell redox homeostasis"/>
    <property type="evidence" value="ECO:0007669"/>
    <property type="project" value="TreeGrafter"/>
</dbReference>
<dbReference type="STRING" id="1121881.SAMN02745225_00580"/>
<dbReference type="GO" id="GO:0051539">
    <property type="term" value="F:4 iron, 4 sulfur cluster binding"/>
    <property type="evidence" value="ECO:0007669"/>
    <property type="project" value="UniProtKB-UniRule"/>
</dbReference>
<evidence type="ECO:0000259" key="12">
    <source>
        <dbReference type="PROSITE" id="PS51674"/>
    </source>
</evidence>
<comment type="similarity">
    <text evidence="2 11">Belongs to the WhiB family.</text>
</comment>
<dbReference type="Pfam" id="PF02467">
    <property type="entry name" value="Whib"/>
    <property type="match status" value="1"/>
</dbReference>
<evidence type="ECO:0000313" key="13">
    <source>
        <dbReference type="EMBL" id="SHE42839.1"/>
    </source>
</evidence>
<feature type="binding site" evidence="11">
    <location>
        <position position="49"/>
    </location>
    <ligand>
        <name>[4Fe-4S] cluster</name>
        <dbReference type="ChEBI" id="CHEBI:49883"/>
    </ligand>
</feature>
<dbReference type="GO" id="GO:0035731">
    <property type="term" value="F:dinitrosyl-iron complex binding"/>
    <property type="evidence" value="ECO:0007669"/>
    <property type="project" value="UniProtKB-UniRule"/>
</dbReference>
<proteinExistence type="inferred from homology"/>
<keyword evidence="14" id="KW-1185">Reference proteome</keyword>
<name>A0A1M4TE65_9ACTN</name>
<evidence type="ECO:0000256" key="9">
    <source>
        <dbReference type="ARBA" id="ARBA00023157"/>
    </source>
</evidence>
<keyword evidence="4 11" id="KW-0479">Metal-binding</keyword>
<evidence type="ECO:0000256" key="1">
    <source>
        <dbReference type="ARBA" id="ARBA00004496"/>
    </source>
</evidence>
<evidence type="ECO:0000256" key="2">
    <source>
        <dbReference type="ARBA" id="ARBA00006597"/>
    </source>
</evidence>
<evidence type="ECO:0000256" key="10">
    <source>
        <dbReference type="ARBA" id="ARBA00023163"/>
    </source>
</evidence>
<evidence type="ECO:0000256" key="8">
    <source>
        <dbReference type="ARBA" id="ARBA00023125"/>
    </source>
</evidence>
<dbReference type="EMBL" id="FQUL01000005">
    <property type="protein sequence ID" value="SHE42839.1"/>
    <property type="molecule type" value="Genomic_DNA"/>
</dbReference>
<feature type="domain" description="4Fe-4S Wbl-type" evidence="12">
    <location>
        <begin position="15"/>
        <end position="82"/>
    </location>
</feature>
<comment type="PTM">
    <text evidence="11">Upon Fe-S cluster removal intramolecular disulfide bonds are formed.</text>
</comment>
<dbReference type="GO" id="GO:0046872">
    <property type="term" value="F:metal ion binding"/>
    <property type="evidence" value="ECO:0007669"/>
    <property type="project" value="UniProtKB-KW"/>
</dbReference>
<dbReference type="GO" id="GO:0047134">
    <property type="term" value="F:protein-disulfide reductase [NAD(P)H] activity"/>
    <property type="evidence" value="ECO:0007669"/>
    <property type="project" value="TreeGrafter"/>
</dbReference>
<gene>
    <name evidence="11" type="primary">whiB</name>
    <name evidence="13" type="ORF">SAMN02745225_00580</name>
</gene>
<feature type="binding site" evidence="11">
    <location>
        <position position="52"/>
    </location>
    <ligand>
        <name>[4Fe-4S] cluster</name>
        <dbReference type="ChEBI" id="CHEBI:49883"/>
    </ligand>
</feature>